<evidence type="ECO:0000256" key="3">
    <source>
        <dbReference type="ARBA" id="ARBA00022475"/>
    </source>
</evidence>
<dbReference type="GO" id="GO:0005886">
    <property type="term" value="C:plasma membrane"/>
    <property type="evidence" value="ECO:0007669"/>
    <property type="project" value="UniProtKB-SubCell"/>
</dbReference>
<dbReference type="GO" id="GO:0015276">
    <property type="term" value="F:ligand-gated monoatomic ion channel activity"/>
    <property type="evidence" value="ECO:0007669"/>
    <property type="project" value="InterPro"/>
</dbReference>
<reference evidence="12" key="2">
    <citation type="submission" date="2020-05" db="UniProtKB">
        <authorList>
            <consortium name="EnsemblMetazoa"/>
        </authorList>
    </citation>
    <scope>IDENTIFICATION</scope>
    <source>
        <strain evidence="12">wikel</strain>
    </source>
</reference>
<sequence length="436" mass="49310">MVAYNLWALARFLHRSGCLANTAWLSERLTLAAAEDLAATWTKDPQAHYKLLLADQPLTTSRRLLLALESDLALSEISFEVNRTKVVSYQYPAVFDVISFVARAPGVTPFAFAIIRPFDGQIWLSVALSLLVGSLLLEALRLSPAESGPGDRPNFWFLLSTLGRQNAWQGEHESPGYRLFLGPWWLYVLVMTTLYSGRLVAFMSVPVYEPSIRNLEQLEDAIKHKGFKLCTHRQTIFIEYIRVAYERKMGDESSLLVSDRRTGLLWALKYPYAYMDSKMSILSGMSTLLDAKDALRLHVADDNMGVEYCGAVFQKDCPLREQLNAASRVLFETGHLTKWLSQAMRRLDEVTEDPRHDFHQRRENPLSASDFNGSFYLLGAGFVVAAAALGLEMCCMALRDRMVVYYRPRTVLKKSGLRPLGKPRTDRDLKVALAVR</sequence>
<evidence type="ECO:0000256" key="5">
    <source>
        <dbReference type="ARBA" id="ARBA00022989"/>
    </source>
</evidence>
<accession>B7Q2M5</accession>
<keyword evidence="4 9" id="KW-0812">Transmembrane</keyword>
<dbReference type="VEuPathDB" id="VectorBase:ISCI020630"/>
<dbReference type="PANTHER" id="PTHR42643">
    <property type="entry name" value="IONOTROPIC RECEPTOR 20A-RELATED"/>
    <property type="match status" value="1"/>
</dbReference>
<evidence type="ECO:0000259" key="10">
    <source>
        <dbReference type="Pfam" id="PF00060"/>
    </source>
</evidence>
<dbReference type="InParanoid" id="B7Q2M5"/>
<dbReference type="Gene3D" id="1.10.287.70">
    <property type="match status" value="1"/>
</dbReference>
<comment type="similarity">
    <text evidence="2">Belongs to the glutamate-gated ion channel (TC 1.A.10.1) family.</text>
</comment>
<protein>
    <recommendedName>
        <fullName evidence="10">Ionotropic glutamate receptor C-terminal domain-containing protein</fullName>
    </recommendedName>
</protein>
<dbReference type="EMBL" id="ABJB011120790">
    <property type="status" value="NOT_ANNOTATED_CDS"/>
    <property type="molecule type" value="Genomic_DNA"/>
</dbReference>
<evidence type="ECO:0000256" key="7">
    <source>
        <dbReference type="ARBA" id="ARBA00023170"/>
    </source>
</evidence>
<dbReference type="FunFam" id="1.10.287.70:FF:000410">
    <property type="entry name" value="Uncharacterized protein"/>
    <property type="match status" value="1"/>
</dbReference>
<feature type="domain" description="Ionotropic glutamate receptor C-terminal" evidence="10">
    <location>
        <begin position="122"/>
        <end position="382"/>
    </location>
</feature>
<evidence type="ECO:0000256" key="9">
    <source>
        <dbReference type="SAM" id="Phobius"/>
    </source>
</evidence>
<keyword evidence="8" id="KW-0325">Glycoprotein</keyword>
<name>B7Q2M5_IXOSC</name>
<dbReference type="VEuPathDB" id="VectorBase:ISCW020630"/>
<dbReference type="OrthoDB" id="6501534at2759"/>
<organism>
    <name type="scientific">Ixodes scapularis</name>
    <name type="common">Black-legged tick</name>
    <name type="synonym">Deer tick</name>
    <dbReference type="NCBI Taxonomy" id="6945"/>
    <lineage>
        <taxon>Eukaryota</taxon>
        <taxon>Metazoa</taxon>
        <taxon>Ecdysozoa</taxon>
        <taxon>Arthropoda</taxon>
        <taxon>Chelicerata</taxon>
        <taxon>Arachnida</taxon>
        <taxon>Acari</taxon>
        <taxon>Parasitiformes</taxon>
        <taxon>Ixodida</taxon>
        <taxon>Ixodoidea</taxon>
        <taxon>Ixodidae</taxon>
        <taxon>Ixodinae</taxon>
        <taxon>Ixodes</taxon>
    </lineage>
</organism>
<gene>
    <name evidence="11" type="ORF">IscW_ISCW020630</name>
</gene>
<dbReference type="SUPFAM" id="SSF53850">
    <property type="entry name" value="Periplasmic binding protein-like II"/>
    <property type="match status" value="1"/>
</dbReference>
<dbReference type="VEuPathDB" id="VectorBase:ISCP_038039"/>
<evidence type="ECO:0000256" key="2">
    <source>
        <dbReference type="ARBA" id="ARBA00008685"/>
    </source>
</evidence>
<dbReference type="Proteomes" id="UP000001555">
    <property type="component" value="Unassembled WGS sequence"/>
</dbReference>
<evidence type="ECO:0000256" key="8">
    <source>
        <dbReference type="ARBA" id="ARBA00023180"/>
    </source>
</evidence>
<dbReference type="EMBL" id="DS844967">
    <property type="protein sequence ID" value="EEC13097.1"/>
    <property type="molecule type" value="Genomic_DNA"/>
</dbReference>
<dbReference type="EMBL" id="ABJB010319081">
    <property type="status" value="NOT_ANNOTATED_CDS"/>
    <property type="molecule type" value="Genomic_DNA"/>
</dbReference>
<keyword evidence="13" id="KW-1185">Reference proteome</keyword>
<dbReference type="Pfam" id="PF00060">
    <property type="entry name" value="Lig_chan"/>
    <property type="match status" value="1"/>
</dbReference>
<dbReference type="EMBL" id="ABJB010188839">
    <property type="status" value="NOT_ANNOTATED_CDS"/>
    <property type="molecule type" value="Genomic_DNA"/>
</dbReference>
<evidence type="ECO:0000313" key="11">
    <source>
        <dbReference type="EMBL" id="EEC13097.1"/>
    </source>
</evidence>
<dbReference type="HOGENOM" id="CLU_628957_0_0_1"/>
<dbReference type="AlphaFoldDB" id="B7Q2M5"/>
<keyword evidence="7" id="KW-0675">Receptor</keyword>
<dbReference type="EMBL" id="ABJB010241676">
    <property type="status" value="NOT_ANNOTATED_CDS"/>
    <property type="molecule type" value="Genomic_DNA"/>
</dbReference>
<dbReference type="PaxDb" id="6945-B7Q2M5"/>
<dbReference type="PANTHER" id="PTHR42643:SF38">
    <property type="entry name" value="IONOTROPIC RECEPTOR 100A"/>
    <property type="match status" value="1"/>
</dbReference>
<feature type="transmembrane region" description="Helical" evidence="9">
    <location>
        <begin position="375"/>
        <end position="398"/>
    </location>
</feature>
<evidence type="ECO:0000256" key="1">
    <source>
        <dbReference type="ARBA" id="ARBA00004651"/>
    </source>
</evidence>
<keyword evidence="5 9" id="KW-1133">Transmembrane helix</keyword>
<dbReference type="InterPro" id="IPR001320">
    <property type="entry name" value="Iontro_rcpt_C"/>
</dbReference>
<dbReference type="InterPro" id="IPR052192">
    <property type="entry name" value="Insect_Ionotropic_Sensory_Rcpt"/>
</dbReference>
<evidence type="ECO:0000256" key="6">
    <source>
        <dbReference type="ARBA" id="ARBA00023136"/>
    </source>
</evidence>
<evidence type="ECO:0000313" key="13">
    <source>
        <dbReference type="Proteomes" id="UP000001555"/>
    </source>
</evidence>
<evidence type="ECO:0000256" key="4">
    <source>
        <dbReference type="ARBA" id="ARBA00022692"/>
    </source>
</evidence>
<evidence type="ECO:0000313" key="12">
    <source>
        <dbReference type="EnsemblMetazoa" id="ISCW020630-PA"/>
    </source>
</evidence>
<proteinExistence type="inferred from homology"/>
<dbReference type="GO" id="GO:0050906">
    <property type="term" value="P:detection of stimulus involved in sensory perception"/>
    <property type="evidence" value="ECO:0007669"/>
    <property type="project" value="UniProtKB-ARBA"/>
</dbReference>
<comment type="subcellular location">
    <subcellularLocation>
        <location evidence="1">Cell membrane</location>
        <topology evidence="1">Multi-pass membrane protein</topology>
    </subcellularLocation>
</comment>
<keyword evidence="6 9" id="KW-0472">Membrane</keyword>
<dbReference type="EnsemblMetazoa" id="ISCW020630-RA">
    <property type="protein sequence ID" value="ISCW020630-PA"/>
    <property type="gene ID" value="ISCW020630"/>
</dbReference>
<keyword evidence="3" id="KW-1003">Cell membrane</keyword>
<reference evidence="11 13" key="1">
    <citation type="submission" date="2008-03" db="EMBL/GenBank/DDBJ databases">
        <title>Annotation of Ixodes scapularis.</title>
        <authorList>
            <consortium name="Ixodes scapularis Genome Project Consortium"/>
            <person name="Caler E."/>
            <person name="Hannick L.I."/>
            <person name="Bidwell S."/>
            <person name="Joardar V."/>
            <person name="Thiagarajan M."/>
            <person name="Amedeo P."/>
            <person name="Galinsky K.J."/>
            <person name="Schobel S."/>
            <person name="Inman J."/>
            <person name="Hostetler J."/>
            <person name="Miller J."/>
            <person name="Hammond M."/>
            <person name="Megy K."/>
            <person name="Lawson D."/>
            <person name="Kodira C."/>
            <person name="Sutton G."/>
            <person name="Meyer J."/>
            <person name="Hill C.A."/>
            <person name="Birren B."/>
            <person name="Nene V."/>
            <person name="Collins F."/>
            <person name="Alarcon-Chaidez F."/>
            <person name="Wikel S."/>
            <person name="Strausberg R."/>
        </authorList>
    </citation>
    <scope>NUCLEOTIDE SEQUENCE [LARGE SCALE GENOMIC DNA]</scope>
    <source>
        <strain evidence="13">Wikel</strain>
        <strain evidence="11">Wikel colony</strain>
    </source>
</reference>
<dbReference type="EMBL" id="ABJB010050201">
    <property type="status" value="NOT_ANNOTATED_CDS"/>
    <property type="molecule type" value="Genomic_DNA"/>
</dbReference>